<organism evidence="1 2">
    <name type="scientific">Planctobacterium marinum</name>
    <dbReference type="NCBI Taxonomy" id="1631968"/>
    <lineage>
        <taxon>Bacteria</taxon>
        <taxon>Pseudomonadati</taxon>
        <taxon>Pseudomonadota</taxon>
        <taxon>Gammaproteobacteria</taxon>
        <taxon>Alteromonadales</taxon>
        <taxon>Alteromonadaceae</taxon>
        <taxon>Planctobacterium</taxon>
    </lineage>
</organism>
<reference evidence="1" key="1">
    <citation type="submission" date="2023-01" db="EMBL/GenBank/DDBJ databases">
        <title>Complete genome sequence of Planctobacterium marinum strain Dej080120_11.</title>
        <authorList>
            <person name="Ueki S."/>
            <person name="Maruyama F."/>
        </authorList>
    </citation>
    <scope>NUCLEOTIDE SEQUENCE</scope>
    <source>
        <strain evidence="1">Dej080120_11</strain>
    </source>
</reference>
<accession>A0AA48HF64</accession>
<evidence type="ECO:0000313" key="2">
    <source>
        <dbReference type="Proteomes" id="UP001333710"/>
    </source>
</evidence>
<keyword evidence="2" id="KW-1185">Reference proteome</keyword>
<name>A0AA48HF64_9ALTE</name>
<protein>
    <submittedName>
        <fullName evidence="1">Uncharacterized protein</fullName>
    </submittedName>
</protein>
<dbReference type="EMBL" id="AP027272">
    <property type="protein sequence ID" value="BDX05241.1"/>
    <property type="molecule type" value="Genomic_DNA"/>
</dbReference>
<dbReference type="KEGG" id="pmaw:MACH26_07620"/>
<dbReference type="RefSeq" id="WP_338291209.1">
    <property type="nucleotide sequence ID" value="NZ_AP027272.1"/>
</dbReference>
<gene>
    <name evidence="1" type="ORF">MACH26_07620</name>
</gene>
<sequence>MKMTHQEQFQIKALQLFGELDGAHRNRQDGALLAQRFQKMVEDFKLVQQQHETI</sequence>
<evidence type="ECO:0000313" key="1">
    <source>
        <dbReference type="EMBL" id="BDX05241.1"/>
    </source>
</evidence>
<proteinExistence type="predicted"/>
<dbReference type="Proteomes" id="UP001333710">
    <property type="component" value="Chromosome"/>
</dbReference>
<dbReference type="AlphaFoldDB" id="A0AA48HF64"/>